<proteinExistence type="predicted"/>
<gene>
    <name evidence="2" type="ORF">EP13_05865</name>
</gene>
<accession>A0A075NXT7</accession>
<evidence type="ECO:0000256" key="1">
    <source>
        <dbReference type="SAM" id="SignalP"/>
    </source>
</evidence>
<dbReference type="EMBL" id="CP008849">
    <property type="protein sequence ID" value="AIF98263.1"/>
    <property type="molecule type" value="Genomic_DNA"/>
</dbReference>
<reference evidence="2 3" key="1">
    <citation type="submission" date="2014-06" db="EMBL/GenBank/DDBJ databases">
        <title>Genomes of Alteromonas australica, a world apart.</title>
        <authorList>
            <person name="Gonzaga A."/>
            <person name="Lopez-Perez M."/>
            <person name="Rodriguez-Valera F."/>
        </authorList>
    </citation>
    <scope>NUCLEOTIDE SEQUENCE [LARGE SCALE GENOMIC DNA]</scope>
    <source>
        <strain evidence="2 3">H 17</strain>
    </source>
</reference>
<sequence>MIRATSAFLAFIGFSSFATEDVHPPVWSQDKTAVAFCENSDTSVCYVICNDKVANVSPVERANLGKIGHYKYEKIVTYPISWESNNKFGCMFWFKTHAWVNGQRHTVKELVAVSDGVYSGR</sequence>
<dbReference type="AlphaFoldDB" id="A0A075NXT7"/>
<dbReference type="GeneID" id="78254447"/>
<keyword evidence="3" id="KW-1185">Reference proteome</keyword>
<keyword evidence="1" id="KW-0732">Signal</keyword>
<feature type="chain" id="PRO_5001707899" evidence="1">
    <location>
        <begin position="19"/>
        <end position="121"/>
    </location>
</feature>
<organism evidence="2 3">
    <name type="scientific">Alteromonas australica</name>
    <dbReference type="NCBI Taxonomy" id="589873"/>
    <lineage>
        <taxon>Bacteria</taxon>
        <taxon>Pseudomonadati</taxon>
        <taxon>Pseudomonadota</taxon>
        <taxon>Gammaproteobacteria</taxon>
        <taxon>Alteromonadales</taxon>
        <taxon>Alteromonadaceae</taxon>
        <taxon>Alteromonas/Salinimonas group</taxon>
        <taxon>Alteromonas</taxon>
    </lineage>
</organism>
<dbReference type="Proteomes" id="UP000056090">
    <property type="component" value="Chromosome"/>
</dbReference>
<evidence type="ECO:0000313" key="2">
    <source>
        <dbReference type="EMBL" id="AIF98263.1"/>
    </source>
</evidence>
<dbReference type="KEGG" id="aal:EP13_05865"/>
<name>A0A075NXT7_9ALTE</name>
<feature type="signal peptide" evidence="1">
    <location>
        <begin position="1"/>
        <end position="18"/>
    </location>
</feature>
<dbReference type="RefSeq" id="WP_044056457.1">
    <property type="nucleotide sequence ID" value="NZ_CBCSKJ010000006.1"/>
</dbReference>
<protein>
    <submittedName>
        <fullName evidence="2">Uncharacterized protein</fullName>
    </submittedName>
</protein>
<evidence type="ECO:0000313" key="3">
    <source>
        <dbReference type="Proteomes" id="UP000056090"/>
    </source>
</evidence>